<dbReference type="SUPFAM" id="SSF53850">
    <property type="entry name" value="Periplasmic binding protein-like II"/>
    <property type="match status" value="1"/>
</dbReference>
<keyword evidence="1" id="KW-1003">Cell membrane</keyword>
<accession>A0A1V0UU21</accession>
<evidence type="ECO:0000256" key="3">
    <source>
        <dbReference type="ARBA" id="ARBA00023136"/>
    </source>
</evidence>
<protein>
    <submittedName>
        <fullName evidence="7">Sugar ABC transporter substrate-binding protein</fullName>
    </submittedName>
</protein>
<organism evidence="7 8">
    <name type="scientific">Paenibacillus larvae subsp. pulvifaciens</name>
    <dbReference type="NCBI Taxonomy" id="1477"/>
    <lineage>
        <taxon>Bacteria</taxon>
        <taxon>Bacillati</taxon>
        <taxon>Bacillota</taxon>
        <taxon>Bacilli</taxon>
        <taxon>Bacillales</taxon>
        <taxon>Paenibacillaceae</taxon>
        <taxon>Paenibacillus</taxon>
    </lineage>
</organism>
<feature type="chain" id="PRO_5038792525" evidence="6">
    <location>
        <begin position="21"/>
        <end position="452"/>
    </location>
</feature>
<dbReference type="PANTHER" id="PTHR43649:SF33">
    <property type="entry name" value="POLYGALACTURONAN_RHAMNOGALACTURONAN-BINDING PROTEIN YTCQ"/>
    <property type="match status" value="1"/>
</dbReference>
<sequence>MKWKSGFILLVCLMFLLVTACSKSGGADGDDKNGKKNEITVWTYPVYDKYEDELKQLIADYEKEQTNIKIKYEVLSWEEGSKKFDVALNAGTPPDIYFHAVNGQIVNSGLALELDKYMTQEMKDDFYPGVLDLGKVQGKQYGIPLYTEVWTFGGNKRIFEEEGIDYKKIQKEGWTWDEFMEIGKKLTKKLPDGSTQYGFVTDGTSNDFLEMISRNAGLLDVVDKDGKFIWNDDRILKTLQFTAELIKEGVMPKETVSLNPQKRTDMFYQSKAAMLSKAFPYYDVLLRQRNKDIDEGKSKGEKIEFILLPVPHEKNSEPKTTVVADGYVAFKQKNDKGEEHAKNTFDVLEYLTGSKAGNSANQLAGNFVRKSQAKAFEGKGIGNPDNQNVAAELFKQAVHPADLFVDASVGEKIKQFKDQVQKPSYQAVLNGEKTPEQAFEDFKTKGKQIFRK</sequence>
<dbReference type="CDD" id="cd13585">
    <property type="entry name" value="PBP2_TMBP_like"/>
    <property type="match status" value="1"/>
</dbReference>
<evidence type="ECO:0000256" key="6">
    <source>
        <dbReference type="SAM" id="SignalP"/>
    </source>
</evidence>
<evidence type="ECO:0000256" key="2">
    <source>
        <dbReference type="ARBA" id="ARBA00022729"/>
    </source>
</evidence>
<dbReference type="Proteomes" id="UP000192727">
    <property type="component" value="Chromosome"/>
</dbReference>
<dbReference type="PANTHER" id="PTHR43649">
    <property type="entry name" value="ARABINOSE-BINDING PROTEIN-RELATED"/>
    <property type="match status" value="1"/>
</dbReference>
<feature type="signal peptide" evidence="6">
    <location>
        <begin position="1"/>
        <end position="20"/>
    </location>
</feature>
<evidence type="ECO:0000256" key="5">
    <source>
        <dbReference type="ARBA" id="ARBA00023288"/>
    </source>
</evidence>
<dbReference type="Pfam" id="PF01547">
    <property type="entry name" value="SBP_bac_1"/>
    <property type="match status" value="1"/>
</dbReference>
<evidence type="ECO:0000313" key="7">
    <source>
        <dbReference type="EMBL" id="ARF68651.1"/>
    </source>
</evidence>
<keyword evidence="3" id="KW-0472">Membrane</keyword>
<gene>
    <name evidence="7" type="ORF">B7C51_13855</name>
</gene>
<dbReference type="InterPro" id="IPR050490">
    <property type="entry name" value="Bact_solute-bd_prot1"/>
</dbReference>
<keyword evidence="4" id="KW-0564">Palmitate</keyword>
<dbReference type="AlphaFoldDB" id="A0A1V0UU21"/>
<dbReference type="PROSITE" id="PS51257">
    <property type="entry name" value="PROKAR_LIPOPROTEIN"/>
    <property type="match status" value="1"/>
</dbReference>
<evidence type="ECO:0000313" key="8">
    <source>
        <dbReference type="Proteomes" id="UP000192727"/>
    </source>
</evidence>
<name>A0A1V0UU21_9BACL</name>
<keyword evidence="5" id="KW-0449">Lipoprotein</keyword>
<keyword evidence="2 6" id="KW-0732">Signal</keyword>
<evidence type="ECO:0000256" key="4">
    <source>
        <dbReference type="ARBA" id="ARBA00023139"/>
    </source>
</evidence>
<reference evidence="7 8" key="1">
    <citation type="submission" date="2017-03" db="EMBL/GenBank/DDBJ databases">
        <title>Paenibacillus larvae genome sequencing.</title>
        <authorList>
            <person name="Dingman D.W."/>
        </authorList>
    </citation>
    <scope>NUCLEOTIDE SEQUENCE [LARGE SCALE GENOMIC DNA]</scope>
    <source>
        <strain evidence="7 8">SAG 10367</strain>
    </source>
</reference>
<dbReference type="EMBL" id="CP020557">
    <property type="protein sequence ID" value="ARF68651.1"/>
    <property type="molecule type" value="Genomic_DNA"/>
</dbReference>
<dbReference type="InterPro" id="IPR006059">
    <property type="entry name" value="SBP"/>
</dbReference>
<evidence type="ECO:0000256" key="1">
    <source>
        <dbReference type="ARBA" id="ARBA00022475"/>
    </source>
</evidence>
<dbReference type="RefSeq" id="WP_083040324.1">
    <property type="nucleotide sequence ID" value="NZ_CP020557.1"/>
</dbReference>
<dbReference type="Gene3D" id="3.40.190.10">
    <property type="entry name" value="Periplasmic binding protein-like II"/>
    <property type="match status" value="1"/>
</dbReference>
<proteinExistence type="predicted"/>